<sequence>MTWVILGLGCDRGTAFETLQTAVAEALALAGLNREAVAGLATIDRKNDEVAILELAARHGWPMHFYPADELARVPVPNPSEVVRRHMGTPAVAEAAALLAARGGIGDLLLEKHKYRGADGKNATVSIARLNDE</sequence>
<reference evidence="2 3" key="1">
    <citation type="submission" date="2022-09" db="EMBL/GenBank/DDBJ databases">
        <authorList>
            <person name="Giprobiosintez L."/>
        </authorList>
    </citation>
    <scope>NUCLEOTIDE SEQUENCE [LARGE SCALE GENOMIC DNA]</scope>
    <source>
        <strain evidence="3">VKPM-B-12549 (GBS-15)</strain>
    </source>
</reference>
<dbReference type="EMBL" id="CP104311">
    <property type="protein sequence ID" value="WWF00548.1"/>
    <property type="molecule type" value="Genomic_DNA"/>
</dbReference>
<dbReference type="InterPro" id="IPR052553">
    <property type="entry name" value="CbiG_hydrolase"/>
</dbReference>
<feature type="domain" description="CobE/GbiG C-terminal" evidence="1">
    <location>
        <begin position="4"/>
        <end position="128"/>
    </location>
</feature>
<dbReference type="InterPro" id="IPR002750">
    <property type="entry name" value="CobE/GbiG_C"/>
</dbReference>
<accession>A0ABZ2F239</accession>
<dbReference type="Gene3D" id="3.30.420.180">
    <property type="entry name" value="CobE/GbiG C-terminal domain"/>
    <property type="match status" value="1"/>
</dbReference>
<dbReference type="InterPro" id="IPR036518">
    <property type="entry name" value="CobE/GbiG_C_sf"/>
</dbReference>
<dbReference type="SUPFAM" id="SSF159664">
    <property type="entry name" value="CobE/GbiG C-terminal domain-like"/>
    <property type="match status" value="1"/>
</dbReference>
<evidence type="ECO:0000313" key="3">
    <source>
        <dbReference type="Proteomes" id="UP001359308"/>
    </source>
</evidence>
<evidence type="ECO:0000259" key="1">
    <source>
        <dbReference type="Pfam" id="PF01890"/>
    </source>
</evidence>
<proteinExistence type="predicted"/>
<gene>
    <name evidence="2" type="ORF">N4J17_08590</name>
</gene>
<dbReference type="PANTHER" id="PTHR37477:SF1">
    <property type="entry name" value="COBALT-PRECORRIN-5A HYDROLASE"/>
    <property type="match status" value="1"/>
</dbReference>
<dbReference type="Pfam" id="PF01890">
    <property type="entry name" value="CbiG_C"/>
    <property type="match status" value="1"/>
</dbReference>
<organism evidence="2 3">
    <name type="scientific">Methylococcus capsulatus</name>
    <dbReference type="NCBI Taxonomy" id="414"/>
    <lineage>
        <taxon>Bacteria</taxon>
        <taxon>Pseudomonadati</taxon>
        <taxon>Pseudomonadota</taxon>
        <taxon>Gammaproteobacteria</taxon>
        <taxon>Methylococcales</taxon>
        <taxon>Methylococcaceae</taxon>
        <taxon>Methylococcus</taxon>
    </lineage>
</organism>
<dbReference type="Proteomes" id="UP001359308">
    <property type="component" value="Chromosome"/>
</dbReference>
<protein>
    <submittedName>
        <fullName evidence="2">Cobalamin biosynthesis protein</fullName>
    </submittedName>
</protein>
<evidence type="ECO:0000313" key="2">
    <source>
        <dbReference type="EMBL" id="WWF00548.1"/>
    </source>
</evidence>
<dbReference type="PANTHER" id="PTHR37477">
    <property type="entry name" value="COBALT-PRECORRIN-5A HYDROLASE"/>
    <property type="match status" value="1"/>
</dbReference>
<name>A0ABZ2F239_METCP</name>
<keyword evidence="3" id="KW-1185">Reference proteome</keyword>
<dbReference type="RefSeq" id="WP_198323790.1">
    <property type="nucleotide sequence ID" value="NZ_CP104311.1"/>
</dbReference>